<dbReference type="RefSeq" id="WP_179171490.1">
    <property type="nucleotide sequence ID" value="NZ_CP058531.1"/>
</dbReference>
<keyword evidence="7" id="KW-1185">Reference proteome</keyword>
<dbReference type="Pfam" id="PF09339">
    <property type="entry name" value="HTH_IclR"/>
    <property type="match status" value="1"/>
</dbReference>
<keyword evidence="3" id="KW-0804">Transcription</keyword>
<proteinExistence type="predicted"/>
<dbReference type="SUPFAM" id="SSF55781">
    <property type="entry name" value="GAF domain-like"/>
    <property type="match status" value="1"/>
</dbReference>
<keyword evidence="6" id="KW-0614">Plasmid</keyword>
<dbReference type="EMBL" id="CP058531">
    <property type="protein sequence ID" value="QLG29916.1"/>
    <property type="molecule type" value="Genomic_DNA"/>
</dbReference>
<dbReference type="PANTHER" id="PTHR30136">
    <property type="entry name" value="HELIX-TURN-HELIX TRANSCRIPTIONAL REGULATOR, ICLR FAMILY"/>
    <property type="match status" value="1"/>
</dbReference>
<evidence type="ECO:0000256" key="2">
    <source>
        <dbReference type="ARBA" id="ARBA00023125"/>
    </source>
</evidence>
<dbReference type="InterPro" id="IPR036390">
    <property type="entry name" value="WH_DNA-bd_sf"/>
</dbReference>
<dbReference type="InterPro" id="IPR036388">
    <property type="entry name" value="WH-like_DNA-bd_sf"/>
</dbReference>
<dbReference type="GeneID" id="56031190"/>
<reference evidence="6 7" key="1">
    <citation type="submission" date="2020-07" db="EMBL/GenBank/DDBJ databases">
        <title>Gai3-2, isolated from salt lake.</title>
        <authorList>
            <person name="Cui H."/>
            <person name="Shi X."/>
        </authorList>
    </citation>
    <scope>NUCLEOTIDE SEQUENCE [LARGE SCALE GENOMIC DNA]</scope>
    <source>
        <strain evidence="6 7">Gai3-2</strain>
        <plasmid evidence="6 7">unnamed2</plasmid>
    </source>
</reference>
<dbReference type="PROSITE" id="PS51078">
    <property type="entry name" value="ICLR_ED"/>
    <property type="match status" value="1"/>
</dbReference>
<evidence type="ECO:0000313" key="6">
    <source>
        <dbReference type="EMBL" id="QLG29916.1"/>
    </source>
</evidence>
<dbReference type="InterPro" id="IPR029016">
    <property type="entry name" value="GAF-like_dom_sf"/>
</dbReference>
<dbReference type="Gene3D" id="1.10.10.10">
    <property type="entry name" value="Winged helix-like DNA-binding domain superfamily/Winged helix DNA-binding domain"/>
    <property type="match status" value="1"/>
</dbReference>
<dbReference type="GO" id="GO:0045892">
    <property type="term" value="P:negative regulation of DNA-templated transcription"/>
    <property type="evidence" value="ECO:0007669"/>
    <property type="project" value="TreeGrafter"/>
</dbReference>
<accession>A0A7D5KID1</accession>
<dbReference type="OrthoDB" id="14763at2157"/>
<feature type="domain" description="IclR-ED" evidence="5">
    <location>
        <begin position="71"/>
        <end position="254"/>
    </location>
</feature>
<organism evidence="6 7">
    <name type="scientific">Halorarum halophilum</name>
    <dbReference type="NCBI Taxonomy" id="2743090"/>
    <lineage>
        <taxon>Archaea</taxon>
        <taxon>Methanobacteriati</taxon>
        <taxon>Methanobacteriota</taxon>
        <taxon>Stenosarchaea group</taxon>
        <taxon>Halobacteria</taxon>
        <taxon>Halobacteriales</taxon>
        <taxon>Haloferacaceae</taxon>
        <taxon>Halorarum</taxon>
    </lineage>
</organism>
<name>A0A7D5KID1_9EURY</name>
<evidence type="ECO:0000313" key="7">
    <source>
        <dbReference type="Proteomes" id="UP000509750"/>
    </source>
</evidence>
<dbReference type="GO" id="GO:0003677">
    <property type="term" value="F:DNA binding"/>
    <property type="evidence" value="ECO:0007669"/>
    <property type="project" value="UniProtKB-KW"/>
</dbReference>
<sequence length="268" mass="29271">MTNYDVPKRRIKTTDTAFNILEVLTRLDGATVAEVAAQLDIAPSTVHDHLATLRWRGYVVQEGAEYHVGLLFLKLGMAARNRYAIVRPGEQAIAHLARETSTMVQLLAEENGRAIVLCRVVGEGAPSRNDVLGRVLPVHCSAAGKAIVASYSDDRVAAILDRHGLPKLTENTITDREEFFAELKRVRENGYSLNDGESVSGVRSIGRSIIVNDRVVAAATLTGSKHAMSDERIESTLSEQLLRTVNEIEMSITDMGDSRTDMGNSSVL</sequence>
<dbReference type="SMART" id="SM00346">
    <property type="entry name" value="HTH_ICLR"/>
    <property type="match status" value="1"/>
</dbReference>
<geneLocation type="plasmid" evidence="6 7">
    <name>unnamed2</name>
</geneLocation>
<dbReference type="GO" id="GO:0003700">
    <property type="term" value="F:DNA-binding transcription factor activity"/>
    <property type="evidence" value="ECO:0007669"/>
    <property type="project" value="TreeGrafter"/>
</dbReference>
<dbReference type="Pfam" id="PF01614">
    <property type="entry name" value="IclR_C"/>
    <property type="match status" value="1"/>
</dbReference>
<dbReference type="Proteomes" id="UP000509750">
    <property type="component" value="Plasmid unnamed2"/>
</dbReference>
<dbReference type="InterPro" id="IPR050707">
    <property type="entry name" value="HTH_MetabolicPath_Reg"/>
</dbReference>
<keyword evidence="2" id="KW-0238">DNA-binding</keyword>
<evidence type="ECO:0000256" key="3">
    <source>
        <dbReference type="ARBA" id="ARBA00023163"/>
    </source>
</evidence>
<evidence type="ECO:0000259" key="5">
    <source>
        <dbReference type="PROSITE" id="PS51078"/>
    </source>
</evidence>
<evidence type="ECO:0000259" key="4">
    <source>
        <dbReference type="PROSITE" id="PS51077"/>
    </source>
</evidence>
<dbReference type="InterPro" id="IPR014757">
    <property type="entry name" value="Tscrpt_reg_IclR_C"/>
</dbReference>
<gene>
    <name evidence="6" type="ORF">HUG10_20115</name>
</gene>
<dbReference type="AlphaFoldDB" id="A0A7D5KID1"/>
<dbReference type="KEGG" id="halg:HUG10_20115"/>
<dbReference type="PROSITE" id="PS51077">
    <property type="entry name" value="HTH_ICLR"/>
    <property type="match status" value="1"/>
</dbReference>
<protein>
    <submittedName>
        <fullName evidence="6">IclR family transcriptional regulator</fullName>
    </submittedName>
</protein>
<dbReference type="InterPro" id="IPR005471">
    <property type="entry name" value="Tscrpt_reg_IclR_N"/>
</dbReference>
<feature type="domain" description="HTH iclR-type" evidence="4">
    <location>
        <begin position="11"/>
        <end position="70"/>
    </location>
</feature>
<dbReference type="SUPFAM" id="SSF46785">
    <property type="entry name" value="Winged helix' DNA-binding domain"/>
    <property type="match status" value="1"/>
</dbReference>
<dbReference type="PANTHER" id="PTHR30136:SF35">
    <property type="entry name" value="HTH-TYPE TRANSCRIPTIONAL REGULATOR RV1719"/>
    <property type="match status" value="1"/>
</dbReference>
<evidence type="ECO:0000256" key="1">
    <source>
        <dbReference type="ARBA" id="ARBA00023015"/>
    </source>
</evidence>
<dbReference type="Gene3D" id="3.30.450.40">
    <property type="match status" value="1"/>
</dbReference>
<keyword evidence="1" id="KW-0805">Transcription regulation</keyword>